<name>A0A934RSS9_9BACT</name>
<organism evidence="3 4">
    <name type="scientific">Pelagicoccus mobilis</name>
    <dbReference type="NCBI Taxonomy" id="415221"/>
    <lineage>
        <taxon>Bacteria</taxon>
        <taxon>Pseudomonadati</taxon>
        <taxon>Verrucomicrobiota</taxon>
        <taxon>Opitutia</taxon>
        <taxon>Puniceicoccales</taxon>
        <taxon>Pelagicoccaceae</taxon>
        <taxon>Pelagicoccus</taxon>
    </lineage>
</organism>
<accession>A0A934RSS9</accession>
<evidence type="ECO:0000256" key="1">
    <source>
        <dbReference type="SAM" id="SignalP"/>
    </source>
</evidence>
<dbReference type="EMBL" id="JAENIL010000004">
    <property type="protein sequence ID" value="MBK1875773.1"/>
    <property type="molecule type" value="Genomic_DNA"/>
</dbReference>
<feature type="domain" description="VPDSG-CTERM protein sorting" evidence="2">
    <location>
        <begin position="188"/>
        <end position="213"/>
    </location>
</feature>
<dbReference type="RefSeq" id="WP_200353990.1">
    <property type="nucleotide sequence ID" value="NZ_JAENIL010000004.1"/>
</dbReference>
<dbReference type="AlphaFoldDB" id="A0A934RSS9"/>
<dbReference type="Proteomes" id="UP000617628">
    <property type="component" value="Unassembled WGS sequence"/>
</dbReference>
<sequence>MNCNLLQAKITRCLLISIAAVVSSLSAYGIAFDVTGVGGGNTTHWANAEGISGSAEWSISGFASWKTNTTTTDNSTVFSGGNFSPALANSDRLHTFGSGFVISFDRNIHSILFYLKENSSQDTPLAILDLGLVPTLVSGSVGISGTQVTGTVAGGVVRFSGLNTDTLTHTARARNAMDVAWVVESASKVPDTGSTVLLLGVSIIGLATIRRKFCGR</sequence>
<dbReference type="InterPro" id="IPR022288">
    <property type="entry name" value="VPDSG_CTERM"/>
</dbReference>
<evidence type="ECO:0000259" key="2">
    <source>
        <dbReference type="Pfam" id="PF18205"/>
    </source>
</evidence>
<evidence type="ECO:0000313" key="4">
    <source>
        <dbReference type="Proteomes" id="UP000617628"/>
    </source>
</evidence>
<evidence type="ECO:0000313" key="3">
    <source>
        <dbReference type="EMBL" id="MBK1875773.1"/>
    </source>
</evidence>
<dbReference type="Pfam" id="PF18205">
    <property type="entry name" value="VPDSG-CTERM"/>
    <property type="match status" value="1"/>
</dbReference>
<gene>
    <name evidence="3" type="ORF">JIN87_02775</name>
</gene>
<keyword evidence="4" id="KW-1185">Reference proteome</keyword>
<keyword evidence="1" id="KW-0732">Signal</keyword>
<dbReference type="NCBIfam" id="TIGR03778">
    <property type="entry name" value="VPDSG_CTERM"/>
    <property type="match status" value="1"/>
</dbReference>
<protein>
    <submittedName>
        <fullName evidence="3">VPDSG-CTERM sorting domain-containing protein</fullName>
    </submittedName>
</protein>
<comment type="caution">
    <text evidence="3">The sequence shown here is derived from an EMBL/GenBank/DDBJ whole genome shotgun (WGS) entry which is preliminary data.</text>
</comment>
<feature type="signal peptide" evidence="1">
    <location>
        <begin position="1"/>
        <end position="31"/>
    </location>
</feature>
<reference evidence="3" key="1">
    <citation type="submission" date="2021-01" db="EMBL/GenBank/DDBJ databases">
        <title>Modified the classification status of verrucomicrobia.</title>
        <authorList>
            <person name="Feng X."/>
        </authorList>
    </citation>
    <scope>NUCLEOTIDE SEQUENCE</scope>
    <source>
        <strain evidence="3">KCTC 13126</strain>
    </source>
</reference>
<feature type="chain" id="PRO_5037966907" evidence="1">
    <location>
        <begin position="32"/>
        <end position="216"/>
    </location>
</feature>
<proteinExistence type="predicted"/>